<dbReference type="FunFam" id="3.40.50.1100:FF:000118">
    <property type="entry name" value="Related to CYS4-cystathionine beta-synthase"/>
    <property type="match status" value="1"/>
</dbReference>
<dbReference type="GO" id="GO:0004122">
    <property type="term" value="F:cystathionine beta-synthase activity"/>
    <property type="evidence" value="ECO:0007669"/>
    <property type="project" value="UniProtKB-EC"/>
</dbReference>
<keyword evidence="5" id="KW-0663">Pyridoxal phosphate</keyword>
<dbReference type="FunFam" id="3.40.50.1100:FF:000003">
    <property type="entry name" value="Cystathionine beta-synthase"/>
    <property type="match status" value="1"/>
</dbReference>
<evidence type="ECO:0000256" key="6">
    <source>
        <dbReference type="ARBA" id="ARBA00047490"/>
    </source>
</evidence>
<dbReference type="SUPFAM" id="SSF53686">
    <property type="entry name" value="Tryptophan synthase beta subunit-like PLP-dependent enzymes"/>
    <property type="match status" value="1"/>
</dbReference>
<dbReference type="AlphaFoldDB" id="L8X6R3"/>
<gene>
    <name evidence="8" type="ORF">AG1IA_01667</name>
</gene>
<comment type="caution">
    <text evidence="8">The sequence shown here is derived from an EMBL/GenBank/DDBJ whole genome shotgun (WGS) entry which is preliminary data.</text>
</comment>
<dbReference type="OMA" id="CMTADTG"/>
<reference evidence="8 9" key="1">
    <citation type="journal article" date="2013" name="Nat. Commun.">
        <title>The evolution and pathogenic mechanisms of the rice sheath blight pathogen.</title>
        <authorList>
            <person name="Zheng A."/>
            <person name="Lin R."/>
            <person name="Xu L."/>
            <person name="Qin P."/>
            <person name="Tang C."/>
            <person name="Ai P."/>
            <person name="Zhang D."/>
            <person name="Liu Y."/>
            <person name="Sun Z."/>
            <person name="Feng H."/>
            <person name="Wang Y."/>
            <person name="Chen Y."/>
            <person name="Liang X."/>
            <person name="Fu R."/>
            <person name="Li Q."/>
            <person name="Zhang J."/>
            <person name="Yu X."/>
            <person name="Xie Z."/>
            <person name="Ding L."/>
            <person name="Guan P."/>
            <person name="Tang J."/>
            <person name="Liang Y."/>
            <person name="Wang S."/>
            <person name="Deng Q."/>
            <person name="Li S."/>
            <person name="Zhu J."/>
            <person name="Wang L."/>
            <person name="Liu H."/>
            <person name="Li P."/>
        </authorList>
    </citation>
    <scope>NUCLEOTIDE SEQUENCE [LARGE SCALE GENOMIC DNA]</scope>
    <source>
        <strain evidence="9">AG-1 IA</strain>
    </source>
</reference>
<evidence type="ECO:0000256" key="3">
    <source>
        <dbReference type="ARBA" id="ARBA00007103"/>
    </source>
</evidence>
<evidence type="ECO:0000256" key="2">
    <source>
        <dbReference type="ARBA" id="ARBA00005003"/>
    </source>
</evidence>
<dbReference type="GO" id="GO:0009069">
    <property type="term" value="P:serine family amino acid metabolic process"/>
    <property type="evidence" value="ECO:0007669"/>
    <property type="project" value="UniProtKB-ARBA"/>
</dbReference>
<dbReference type="STRING" id="983506.L8X6R3"/>
<dbReference type="PANTHER" id="PTHR10314">
    <property type="entry name" value="CYSTATHIONINE BETA-SYNTHASE"/>
    <property type="match status" value="1"/>
</dbReference>
<evidence type="ECO:0000256" key="4">
    <source>
        <dbReference type="ARBA" id="ARBA00012041"/>
    </source>
</evidence>
<accession>L8X6R3</accession>
<dbReference type="Pfam" id="PF00291">
    <property type="entry name" value="PALP"/>
    <property type="match status" value="1"/>
</dbReference>
<sequence>MDAMGFRSWSASMEHAIDPSSCAMTRSYLIVRTYIRFRHDSSTSTTCLGISAMAPSTSNLTRPLVLDNACEGVGYTPLCRLDRLAKAHGIKSNLFGKVEFMSVGGSVKDRIAKRMVEQAEKDGVLIPGKSVVIEPTSGNTGIGLALACAVHGYPLIITLPEKMSLEKELTMRALGAEIVRTPTAAASSSPLSNLGVAKRLKDAIPNAVILNQYTNPNNPLAHELGTGPEIIAAIESLPGNQNVDVFIAGAGTGGTISGTARALKKYNKDCTVVGVDPRGSILALPESLNKLKEGEDLSYQIEGIGYDFIPDVLSREPGLIDQWVKVQDEDAFKLVRDVMRREALLIGGSSGSAIAGALRWLKASPERDVEGQNVIIMLPDGLRNYMSKPWFAEGLVGRELGADLSPEVTSRIHKVLADNYKYSLSGNDEAPTNDKVEVAVAALAETMKDIAVGTRGVNGVGKAAA</sequence>
<comment type="similarity">
    <text evidence="3">Belongs to the cysteine synthase/cystathionine beta-synthase family.</text>
</comment>
<dbReference type="HOGENOM" id="CLU_021018_1_0_1"/>
<protein>
    <recommendedName>
        <fullName evidence="4">cystathionine beta-synthase</fullName>
        <ecNumber evidence="4">4.2.1.22</ecNumber>
    </recommendedName>
</protein>
<dbReference type="OrthoDB" id="10259545at2759"/>
<comment type="catalytic activity">
    <reaction evidence="6">
        <text>L-homocysteine + L-serine = L,L-cystathionine + H2O</text>
        <dbReference type="Rhea" id="RHEA:10112"/>
        <dbReference type="ChEBI" id="CHEBI:15377"/>
        <dbReference type="ChEBI" id="CHEBI:33384"/>
        <dbReference type="ChEBI" id="CHEBI:58161"/>
        <dbReference type="ChEBI" id="CHEBI:58199"/>
        <dbReference type="EC" id="4.2.1.22"/>
    </reaction>
</comment>
<evidence type="ECO:0000256" key="5">
    <source>
        <dbReference type="ARBA" id="ARBA00022898"/>
    </source>
</evidence>
<dbReference type="GO" id="GO:0044272">
    <property type="term" value="P:sulfur compound biosynthetic process"/>
    <property type="evidence" value="ECO:0007669"/>
    <property type="project" value="UniProtKB-ARBA"/>
</dbReference>
<dbReference type="GO" id="GO:0006534">
    <property type="term" value="P:cysteine metabolic process"/>
    <property type="evidence" value="ECO:0007669"/>
    <property type="project" value="UniProtKB-ARBA"/>
</dbReference>
<dbReference type="Gene3D" id="3.40.50.1100">
    <property type="match status" value="2"/>
</dbReference>
<comment type="pathway">
    <text evidence="2">Amino-acid biosynthesis; L-cysteine biosynthesis; L-cysteine from L-homocysteine and L-serine: step 1/2.</text>
</comment>
<proteinExistence type="inferred from homology"/>
<dbReference type="InterPro" id="IPR050214">
    <property type="entry name" value="Cys_Synth/Cystath_Beta-Synth"/>
</dbReference>
<evidence type="ECO:0000313" key="9">
    <source>
        <dbReference type="Proteomes" id="UP000011668"/>
    </source>
</evidence>
<keyword evidence="9" id="KW-1185">Reference proteome</keyword>
<evidence type="ECO:0000259" key="7">
    <source>
        <dbReference type="Pfam" id="PF00291"/>
    </source>
</evidence>
<name>L8X6R3_THACA</name>
<dbReference type="InterPro" id="IPR001926">
    <property type="entry name" value="TrpB-like_PALP"/>
</dbReference>
<organism evidence="8 9">
    <name type="scientific">Thanatephorus cucumeris (strain AG1-IA)</name>
    <name type="common">Rice sheath blight fungus</name>
    <name type="synonym">Rhizoctonia solani</name>
    <dbReference type="NCBI Taxonomy" id="983506"/>
    <lineage>
        <taxon>Eukaryota</taxon>
        <taxon>Fungi</taxon>
        <taxon>Dikarya</taxon>
        <taxon>Basidiomycota</taxon>
        <taxon>Agaricomycotina</taxon>
        <taxon>Agaricomycetes</taxon>
        <taxon>Cantharellales</taxon>
        <taxon>Ceratobasidiaceae</taxon>
        <taxon>Rhizoctonia</taxon>
        <taxon>Rhizoctonia solani AG-1</taxon>
    </lineage>
</organism>
<dbReference type="Proteomes" id="UP000011668">
    <property type="component" value="Unassembled WGS sequence"/>
</dbReference>
<dbReference type="InterPro" id="IPR036052">
    <property type="entry name" value="TrpB-like_PALP_sf"/>
</dbReference>
<dbReference type="EC" id="4.2.1.22" evidence="4"/>
<dbReference type="EMBL" id="AFRT01000358">
    <property type="protein sequence ID" value="ELU44314.1"/>
    <property type="molecule type" value="Genomic_DNA"/>
</dbReference>
<dbReference type="CDD" id="cd01561">
    <property type="entry name" value="CBS_like"/>
    <property type="match status" value="1"/>
</dbReference>
<evidence type="ECO:0000313" key="8">
    <source>
        <dbReference type="EMBL" id="ELU44314.1"/>
    </source>
</evidence>
<evidence type="ECO:0000256" key="1">
    <source>
        <dbReference type="ARBA" id="ARBA00001933"/>
    </source>
</evidence>
<feature type="domain" description="Tryptophan synthase beta chain-like PALP" evidence="7">
    <location>
        <begin position="72"/>
        <end position="379"/>
    </location>
</feature>
<comment type="cofactor">
    <cofactor evidence="1">
        <name>pyridoxal 5'-phosphate</name>
        <dbReference type="ChEBI" id="CHEBI:597326"/>
    </cofactor>
</comment>